<reference evidence="2" key="1">
    <citation type="submission" date="2020-09" db="EMBL/GenBank/DDBJ databases">
        <title>New species isolated from human feces.</title>
        <authorList>
            <person name="Kitahara M."/>
            <person name="Shigeno Y."/>
            <person name="Shime M."/>
            <person name="Matsumoto Y."/>
            <person name="Nakamura S."/>
            <person name="Motooka D."/>
            <person name="Fukuoka S."/>
            <person name="Nishikawa H."/>
            <person name="Benno Y."/>
        </authorList>
    </citation>
    <scope>NUCLEOTIDE SEQUENCE</scope>
    <source>
        <strain evidence="2">MM59</strain>
    </source>
</reference>
<evidence type="ECO:0008006" key="4">
    <source>
        <dbReference type="Google" id="ProtNLM"/>
    </source>
</evidence>
<sequence length="174" mass="20021">MASSDVNRLIDMLYERIEEAKAPALKPGMSIVDRDEMLDLLDELRAQLPVEVKRAQELLSAREKFVEEAKRDVDRMMRQAELEARTKVSDSEVLYAAKEKARQIIAHAEERSRLLYQVANEYAEDALARTEEAVQAALDEVKQQRVRFRTASAEQMQEQRAKLEQKAIQSDDDV</sequence>
<gene>
    <name evidence="2" type="ORF">MM59RIKEN_04190</name>
</gene>
<evidence type="ECO:0000313" key="2">
    <source>
        <dbReference type="EMBL" id="BCK83100.1"/>
    </source>
</evidence>
<organism evidence="2 3">
    <name type="scientific">Pusillibacter faecalis</name>
    <dbReference type="NCBI Taxonomy" id="2714358"/>
    <lineage>
        <taxon>Bacteria</taxon>
        <taxon>Bacillati</taxon>
        <taxon>Bacillota</taxon>
        <taxon>Clostridia</taxon>
        <taxon>Eubacteriales</taxon>
        <taxon>Oscillospiraceae</taxon>
        <taxon>Pusillibacter</taxon>
    </lineage>
</organism>
<keyword evidence="3" id="KW-1185">Reference proteome</keyword>
<keyword evidence="1" id="KW-0175">Coiled coil</keyword>
<evidence type="ECO:0000256" key="1">
    <source>
        <dbReference type="SAM" id="Coils"/>
    </source>
</evidence>
<evidence type="ECO:0000313" key="3">
    <source>
        <dbReference type="Proteomes" id="UP000679848"/>
    </source>
</evidence>
<name>A0A810Q4U6_9FIRM</name>
<dbReference type="AlphaFoldDB" id="A0A810Q4U6"/>
<accession>A0A810Q4U6</accession>
<dbReference type="RefSeq" id="WP_187031700.1">
    <property type="nucleotide sequence ID" value="NZ_AP023420.1"/>
</dbReference>
<protein>
    <recommendedName>
        <fullName evidence="4">ATPase</fullName>
    </recommendedName>
</protein>
<dbReference type="EMBL" id="AP023420">
    <property type="protein sequence ID" value="BCK83100.1"/>
    <property type="molecule type" value="Genomic_DNA"/>
</dbReference>
<dbReference type="Proteomes" id="UP000679848">
    <property type="component" value="Chromosome"/>
</dbReference>
<proteinExistence type="predicted"/>
<feature type="coiled-coil region" evidence="1">
    <location>
        <begin position="120"/>
        <end position="173"/>
    </location>
</feature>
<dbReference type="KEGG" id="pfaa:MM59RIKEN_04190"/>